<name>A0A1A8Z825_PLAOA</name>
<evidence type="ECO:0000313" key="1">
    <source>
        <dbReference type="EMBL" id="SBT39495.1"/>
    </source>
</evidence>
<gene>
    <name evidence="1" type="ORF">POVWA1_040090</name>
    <name evidence="2" type="ORF">POVWA2_038860</name>
</gene>
<evidence type="ECO:0000313" key="2">
    <source>
        <dbReference type="EMBL" id="SBT39984.1"/>
    </source>
</evidence>
<dbReference type="Proteomes" id="UP000078550">
    <property type="component" value="Unassembled WGS sequence"/>
</dbReference>
<dbReference type="Pfam" id="PF05795">
    <property type="entry name" value="Plasmodium_Vir"/>
    <property type="match status" value="1"/>
</dbReference>
<protein>
    <submittedName>
        <fullName evidence="2">PIR Superfamily Protein</fullName>
    </submittedName>
</protein>
<evidence type="ECO:0000313" key="3">
    <source>
        <dbReference type="Proteomes" id="UP000078550"/>
    </source>
</evidence>
<sequence>MLNIFCEFCNELKNILNDSDESSSKFKLSFKGKYCDLLNYWLYDELIQTNLDSNVIRSFYSILKFVVIIFYKEKCFLHDFKADKVVLKKRKKSFEFFELYNGIKHTLRVEAVTKNSKYLQLQKG</sequence>
<dbReference type="Proteomes" id="UP000078555">
    <property type="component" value="Unassembled WGS sequence"/>
</dbReference>
<proteinExistence type="predicted"/>
<dbReference type="EMBL" id="FLRE01000150">
    <property type="protein sequence ID" value="SBT39984.1"/>
    <property type="molecule type" value="Genomic_DNA"/>
</dbReference>
<dbReference type="AlphaFoldDB" id="A0A1A8Z825"/>
<dbReference type="EMBL" id="FLRD01000111">
    <property type="protein sequence ID" value="SBT39495.1"/>
    <property type="molecule type" value="Genomic_DNA"/>
</dbReference>
<dbReference type="InterPro" id="IPR008780">
    <property type="entry name" value="Plasmodium_Vir"/>
</dbReference>
<accession>A0A1A8Z825</accession>
<reference evidence="2" key="1">
    <citation type="submission" date="2016-05" db="EMBL/GenBank/DDBJ databases">
        <authorList>
            <person name="Lavstsen T."/>
            <person name="Jespersen J.S."/>
        </authorList>
    </citation>
    <scope>NUCLEOTIDE SEQUENCE [LARGE SCALE GENOMIC DNA]</scope>
</reference>
<organism evidence="2 3">
    <name type="scientific">Plasmodium ovale wallikeri</name>
    <dbReference type="NCBI Taxonomy" id="864142"/>
    <lineage>
        <taxon>Eukaryota</taxon>
        <taxon>Sar</taxon>
        <taxon>Alveolata</taxon>
        <taxon>Apicomplexa</taxon>
        <taxon>Aconoidasida</taxon>
        <taxon>Haemosporida</taxon>
        <taxon>Plasmodiidae</taxon>
        <taxon>Plasmodium</taxon>
        <taxon>Plasmodium (Plasmodium)</taxon>
    </lineage>
</organism>
<keyword evidence="4" id="KW-1185">Reference proteome</keyword>
<reference evidence="3 4" key="2">
    <citation type="submission" date="2016-05" db="EMBL/GenBank/DDBJ databases">
        <authorList>
            <person name="Naeem Raeece"/>
        </authorList>
    </citation>
    <scope>NUCLEOTIDE SEQUENCE [LARGE SCALE GENOMIC DNA]</scope>
</reference>
<evidence type="ECO:0000313" key="4">
    <source>
        <dbReference type="Proteomes" id="UP000078555"/>
    </source>
</evidence>